<feature type="region of interest" description="Disordered" evidence="3">
    <location>
        <begin position="383"/>
        <end position="411"/>
    </location>
</feature>
<evidence type="ECO:0000256" key="1">
    <source>
        <dbReference type="ARBA" id="ARBA00022679"/>
    </source>
</evidence>
<feature type="compositionally biased region" description="Polar residues" evidence="3">
    <location>
        <begin position="117"/>
        <end position="132"/>
    </location>
</feature>
<feature type="compositionally biased region" description="Low complexity" evidence="3">
    <location>
        <begin position="385"/>
        <end position="396"/>
    </location>
</feature>
<dbReference type="STRING" id="644352.J3NZ63"/>
<evidence type="ECO:0000313" key="6">
    <source>
        <dbReference type="EnsemblFungi" id="EJT76646"/>
    </source>
</evidence>
<dbReference type="PANTHER" id="PTHR46116">
    <property type="entry name" value="(E3-INDEPENDENT) E2 UBIQUITIN-CONJUGATING ENZYME"/>
    <property type="match status" value="1"/>
</dbReference>
<keyword evidence="1" id="KW-0808">Transferase</keyword>
<dbReference type="GeneID" id="20347021"/>
<protein>
    <recommendedName>
        <fullName evidence="4">UBC core domain-containing protein</fullName>
    </recommendedName>
</protein>
<reference evidence="5" key="3">
    <citation type="submission" date="2010-09" db="EMBL/GenBank/DDBJ databases">
        <title>Annotation of Gaeumannomyces graminis var. tritici R3-111a-1.</title>
        <authorList>
            <consortium name="The Broad Institute Genome Sequencing Platform"/>
            <person name="Ma L.-J."/>
            <person name="Dead R."/>
            <person name="Young S.K."/>
            <person name="Zeng Q."/>
            <person name="Gargeya S."/>
            <person name="Fitzgerald M."/>
            <person name="Haas B."/>
            <person name="Abouelleil A."/>
            <person name="Alvarado L."/>
            <person name="Arachchi H.M."/>
            <person name="Berlin A."/>
            <person name="Brown A."/>
            <person name="Chapman S.B."/>
            <person name="Chen Z."/>
            <person name="Dunbar C."/>
            <person name="Freedman E."/>
            <person name="Gearin G."/>
            <person name="Gellesch M."/>
            <person name="Goldberg J."/>
            <person name="Griggs A."/>
            <person name="Gujja S."/>
            <person name="Heiman D."/>
            <person name="Howarth C."/>
            <person name="Larson L."/>
            <person name="Lui A."/>
            <person name="MacDonald P.J.P."/>
            <person name="Mehta T."/>
            <person name="Montmayeur A."/>
            <person name="Murphy C."/>
            <person name="Neiman D."/>
            <person name="Pearson M."/>
            <person name="Priest M."/>
            <person name="Roberts A."/>
            <person name="Saif S."/>
            <person name="Shea T."/>
            <person name="Shenoy N."/>
            <person name="Sisk P."/>
            <person name="Stolte C."/>
            <person name="Sykes S."/>
            <person name="Yandava C."/>
            <person name="Wortman J."/>
            <person name="Nusbaum C."/>
            <person name="Birren B."/>
        </authorList>
    </citation>
    <scope>NUCLEOTIDE SEQUENCE</scope>
    <source>
        <strain evidence="5">R3-111a-1</strain>
    </source>
</reference>
<proteinExistence type="predicted"/>
<dbReference type="RefSeq" id="XP_009222646.1">
    <property type="nucleotide sequence ID" value="XM_009224382.1"/>
</dbReference>
<reference evidence="6" key="4">
    <citation type="journal article" date="2015" name="G3 (Bethesda)">
        <title>Genome sequences of three phytopathogenic species of the Magnaporthaceae family of fungi.</title>
        <authorList>
            <person name="Okagaki L.H."/>
            <person name="Nunes C.C."/>
            <person name="Sailsbery J."/>
            <person name="Clay B."/>
            <person name="Brown D."/>
            <person name="John T."/>
            <person name="Oh Y."/>
            <person name="Young N."/>
            <person name="Fitzgerald M."/>
            <person name="Haas B.J."/>
            <person name="Zeng Q."/>
            <person name="Young S."/>
            <person name="Adiconis X."/>
            <person name="Fan L."/>
            <person name="Levin J.Z."/>
            <person name="Mitchell T.K."/>
            <person name="Okubara P.A."/>
            <person name="Farman M.L."/>
            <person name="Kohn L.M."/>
            <person name="Birren B."/>
            <person name="Ma L.-J."/>
            <person name="Dean R.A."/>
        </authorList>
    </citation>
    <scope>NUCLEOTIDE SEQUENCE</scope>
    <source>
        <strain evidence="6">R3-111a-1</strain>
    </source>
</reference>
<dbReference type="GO" id="GO:0016740">
    <property type="term" value="F:transferase activity"/>
    <property type="evidence" value="ECO:0007669"/>
    <property type="project" value="UniProtKB-KW"/>
</dbReference>
<feature type="compositionally biased region" description="Low complexity" evidence="3">
    <location>
        <begin position="695"/>
        <end position="724"/>
    </location>
</feature>
<feature type="compositionally biased region" description="Basic residues" evidence="3">
    <location>
        <begin position="199"/>
        <end position="209"/>
    </location>
</feature>
<dbReference type="eggNOG" id="KOG0895">
    <property type="taxonomic scope" value="Eukaryota"/>
</dbReference>
<evidence type="ECO:0000256" key="3">
    <source>
        <dbReference type="SAM" id="MobiDB-lite"/>
    </source>
</evidence>
<evidence type="ECO:0000313" key="5">
    <source>
        <dbReference type="EMBL" id="EJT76646.1"/>
    </source>
</evidence>
<dbReference type="AlphaFoldDB" id="J3NZ63"/>
<feature type="compositionally biased region" description="Polar residues" evidence="3">
    <location>
        <begin position="78"/>
        <end position="89"/>
    </location>
</feature>
<dbReference type="SMART" id="SM00212">
    <property type="entry name" value="UBCc"/>
    <property type="match status" value="1"/>
</dbReference>
<dbReference type="Gene3D" id="3.10.110.10">
    <property type="entry name" value="Ubiquitin Conjugating Enzyme"/>
    <property type="match status" value="1"/>
</dbReference>
<reference evidence="6" key="5">
    <citation type="submission" date="2018-04" db="UniProtKB">
        <authorList>
            <consortium name="EnsemblFungi"/>
        </authorList>
    </citation>
    <scope>IDENTIFICATION</scope>
    <source>
        <strain evidence="6">R3-111a-1</strain>
    </source>
</reference>
<feature type="compositionally biased region" description="Basic residues" evidence="3">
    <location>
        <begin position="1"/>
        <end position="23"/>
    </location>
</feature>
<name>J3NZ63_GAET3</name>
<keyword evidence="7" id="KW-1185">Reference proteome</keyword>
<reference evidence="7" key="1">
    <citation type="submission" date="2010-07" db="EMBL/GenBank/DDBJ databases">
        <title>The genome sequence of Gaeumannomyces graminis var. tritici strain R3-111a-1.</title>
        <authorList>
            <consortium name="The Broad Institute Genome Sequencing Platform"/>
            <person name="Ma L.-J."/>
            <person name="Dead R."/>
            <person name="Young S."/>
            <person name="Zeng Q."/>
            <person name="Koehrsen M."/>
            <person name="Alvarado L."/>
            <person name="Berlin A."/>
            <person name="Chapman S.B."/>
            <person name="Chen Z."/>
            <person name="Freedman E."/>
            <person name="Gellesch M."/>
            <person name="Goldberg J."/>
            <person name="Griggs A."/>
            <person name="Gujja S."/>
            <person name="Heilman E.R."/>
            <person name="Heiman D."/>
            <person name="Hepburn T."/>
            <person name="Howarth C."/>
            <person name="Jen D."/>
            <person name="Larson L."/>
            <person name="Mehta T."/>
            <person name="Neiman D."/>
            <person name="Pearson M."/>
            <person name="Roberts A."/>
            <person name="Saif S."/>
            <person name="Shea T."/>
            <person name="Shenoy N."/>
            <person name="Sisk P."/>
            <person name="Stolte C."/>
            <person name="Sykes S."/>
            <person name="Walk T."/>
            <person name="White J."/>
            <person name="Yandava C."/>
            <person name="Haas B."/>
            <person name="Nusbaum C."/>
            <person name="Birren B."/>
        </authorList>
    </citation>
    <scope>NUCLEOTIDE SEQUENCE [LARGE SCALE GENOMIC DNA]</scope>
    <source>
        <strain evidence="7">R3-111a-1</strain>
    </source>
</reference>
<reference evidence="5" key="2">
    <citation type="submission" date="2010-07" db="EMBL/GenBank/DDBJ databases">
        <authorList>
            <consortium name="The Broad Institute Genome Sequencing Platform"/>
            <consortium name="Broad Institute Genome Sequencing Center for Infectious Disease"/>
            <person name="Ma L.-J."/>
            <person name="Dead R."/>
            <person name="Young S."/>
            <person name="Zeng Q."/>
            <person name="Koehrsen M."/>
            <person name="Alvarado L."/>
            <person name="Berlin A."/>
            <person name="Chapman S.B."/>
            <person name="Chen Z."/>
            <person name="Freedman E."/>
            <person name="Gellesch M."/>
            <person name="Goldberg J."/>
            <person name="Griggs A."/>
            <person name="Gujja S."/>
            <person name="Heilman E.R."/>
            <person name="Heiman D."/>
            <person name="Hepburn T."/>
            <person name="Howarth C."/>
            <person name="Jen D."/>
            <person name="Larson L."/>
            <person name="Mehta T."/>
            <person name="Neiman D."/>
            <person name="Pearson M."/>
            <person name="Roberts A."/>
            <person name="Saif S."/>
            <person name="Shea T."/>
            <person name="Shenoy N."/>
            <person name="Sisk P."/>
            <person name="Stolte C."/>
            <person name="Sykes S."/>
            <person name="Walk T."/>
            <person name="White J."/>
            <person name="Yandava C."/>
            <person name="Haas B."/>
            <person name="Nusbaum C."/>
            <person name="Birren B."/>
        </authorList>
    </citation>
    <scope>NUCLEOTIDE SEQUENCE</scope>
    <source>
        <strain evidence="5">R3-111a-1</strain>
    </source>
</reference>
<feature type="compositionally biased region" description="Low complexity" evidence="3">
    <location>
        <begin position="57"/>
        <end position="69"/>
    </location>
</feature>
<sequence length="1065" mass="115262">MEPKSLRTKLRNIKPSHAFHKLTNRLGSKVRTGSTEACQPRALTHAHDSTWGLDPESTGPSTSSSTRMSGIVVGDTPASHSAPTQQPLSVQAAPGLSIPLAPGNTATSQSKSHESTGKPSGSVNQTQTQAGSSMVAKNHESNGLVQEKDQDPSDDNASYHSAPTEQAQQGEHLALQLEHDLSPHLPNAGQANQATAKPASRRTRLRQRLRASASSAHQATLTASLSGWKECQELRQYGRQISVRCSKCASDIYVGDHSVVRHTQDMMMNAQAPHDATSVKNVVHSSMFCQRCNSLTCVGCGETVDRKTAAVDETTSAWTEGHGKRFRVNWHCDQGRLFMIWLFSAGYDYKPPPPASPTSHRASLAGAGYQRFSRLLLPFGLKSDTTPAPEPATAASPPSPSPSLSPAWDMIDPAPATPVLAHAEANASGSGTSGVAIATAAATAVPPTPTDSSKGKSSMFWGSSIGFSGLKSVGLPEKGTGYGRHDSRTWTPTLTRSAKQEERERIQEQYLGCLAVLVPATEGQECRLNKISPRLVELMIRRSPLMPMCVDLLRNHAMDELAARSKLYGALCALLTALARHPATAAMLFRRTRLYPEREQTVCASIHTLDKPAAAATPPPTTEYEETTSLRDLIGAFVSQCRVLLAHSLAHSDEFKSKEDIKMLEVCERMCRLAVVLDEKEAGLVAATAGESDNGSETSPPSSNSSGSGSNNKTNSNSGSSRNSATISAAGTPINTTALTAAEEEGRRHRAYHLWWEANRVNEIPEADMIRFFSYHSEAAALANRATPFPKGRMRKLIKDHMTLRSGLPEGIFVRLCASRMDVYKVMIAGPRGTPYENGLFEFDLFCGADYPYQPPQLRFRTTGGGRVRFNPNLYDNGLVCLSLLGTWGEGQRWDPNSSTLLQVLVSIQAMVFCEEPYYNEPGHELHPKPNDSERENARMREMTLEYAMMSWLRGLCPAVAPPRLALYKPPSVGKSASGPSSGSGSGFSINLSVPALPPPSPTPSSSSGFAHKPGIWEDLVREHFRANAAAILRTARGWKGTANGDKIRGLVLELEKLLREHKFV</sequence>
<feature type="region of interest" description="Disordered" evidence="3">
    <location>
        <begin position="990"/>
        <end position="1010"/>
    </location>
</feature>
<feature type="region of interest" description="Disordered" evidence="3">
    <location>
        <begin position="182"/>
        <end position="215"/>
    </location>
</feature>
<feature type="domain" description="UBC core" evidence="4">
    <location>
        <begin position="792"/>
        <end position="949"/>
    </location>
</feature>
<evidence type="ECO:0000256" key="2">
    <source>
        <dbReference type="ARBA" id="ARBA00022786"/>
    </source>
</evidence>
<dbReference type="EMBL" id="GL385397">
    <property type="protein sequence ID" value="EJT76646.1"/>
    <property type="molecule type" value="Genomic_DNA"/>
</dbReference>
<dbReference type="EnsemblFungi" id="EJT76646">
    <property type="protein sequence ID" value="EJT76646"/>
    <property type="gene ID" value="GGTG_06563"/>
</dbReference>
<organism evidence="5">
    <name type="scientific">Gaeumannomyces tritici (strain R3-111a-1)</name>
    <name type="common">Wheat and barley take-all root rot fungus</name>
    <name type="synonym">Gaeumannomyces graminis var. tritici</name>
    <dbReference type="NCBI Taxonomy" id="644352"/>
    <lineage>
        <taxon>Eukaryota</taxon>
        <taxon>Fungi</taxon>
        <taxon>Dikarya</taxon>
        <taxon>Ascomycota</taxon>
        <taxon>Pezizomycotina</taxon>
        <taxon>Sordariomycetes</taxon>
        <taxon>Sordariomycetidae</taxon>
        <taxon>Magnaporthales</taxon>
        <taxon>Magnaporthaceae</taxon>
        <taxon>Gaeumannomyces</taxon>
    </lineage>
</organism>
<dbReference type="SUPFAM" id="SSF54495">
    <property type="entry name" value="UBC-like"/>
    <property type="match status" value="1"/>
</dbReference>
<dbReference type="Proteomes" id="UP000006039">
    <property type="component" value="Unassembled WGS sequence"/>
</dbReference>
<feature type="compositionally biased region" description="Polar residues" evidence="3">
    <location>
        <begin position="155"/>
        <end position="169"/>
    </location>
</feature>
<dbReference type="Pfam" id="PF00179">
    <property type="entry name" value="UQ_con"/>
    <property type="match status" value="1"/>
</dbReference>
<dbReference type="PROSITE" id="PS50127">
    <property type="entry name" value="UBC_2"/>
    <property type="match status" value="1"/>
</dbReference>
<accession>J3NZ63</accession>
<gene>
    <name evidence="6" type="primary">20347021</name>
    <name evidence="5" type="ORF">GGTG_06563</name>
</gene>
<dbReference type="HOGENOM" id="CLU_288552_0_0_1"/>
<feature type="region of interest" description="Disordered" evidence="3">
    <location>
        <begin position="1"/>
        <end position="169"/>
    </location>
</feature>
<feature type="compositionally biased region" description="Polar residues" evidence="3">
    <location>
        <begin position="725"/>
        <end position="734"/>
    </location>
</feature>
<dbReference type="InterPro" id="IPR000608">
    <property type="entry name" value="UBC"/>
</dbReference>
<evidence type="ECO:0000313" key="7">
    <source>
        <dbReference type="Proteomes" id="UP000006039"/>
    </source>
</evidence>
<dbReference type="InterPro" id="IPR016135">
    <property type="entry name" value="UBQ-conjugating_enzyme/RWD"/>
</dbReference>
<evidence type="ECO:0000259" key="4">
    <source>
        <dbReference type="PROSITE" id="PS50127"/>
    </source>
</evidence>
<dbReference type="VEuPathDB" id="FungiDB:GGTG_06563"/>
<dbReference type="OrthoDB" id="47801at2759"/>
<feature type="region of interest" description="Disordered" evidence="3">
    <location>
        <begin position="688"/>
        <end position="734"/>
    </location>
</feature>
<keyword evidence="2" id="KW-0833">Ubl conjugation pathway</keyword>